<evidence type="ECO:0000313" key="3">
    <source>
        <dbReference type="Proteomes" id="UP000772434"/>
    </source>
</evidence>
<dbReference type="EMBL" id="JADNRY010000010">
    <property type="protein sequence ID" value="KAF9075134.1"/>
    <property type="molecule type" value="Genomic_DNA"/>
</dbReference>
<reference evidence="2" key="1">
    <citation type="submission" date="2020-11" db="EMBL/GenBank/DDBJ databases">
        <authorList>
            <consortium name="DOE Joint Genome Institute"/>
            <person name="Ahrendt S."/>
            <person name="Riley R."/>
            <person name="Andreopoulos W."/>
            <person name="Labutti K."/>
            <person name="Pangilinan J."/>
            <person name="Ruiz-Duenas F.J."/>
            <person name="Barrasa J.M."/>
            <person name="Sanchez-Garcia M."/>
            <person name="Camarero S."/>
            <person name="Miyauchi S."/>
            <person name="Serrano A."/>
            <person name="Linde D."/>
            <person name="Babiker R."/>
            <person name="Drula E."/>
            <person name="Ayuso-Fernandez I."/>
            <person name="Pacheco R."/>
            <person name="Padilla G."/>
            <person name="Ferreira P."/>
            <person name="Barriuso J."/>
            <person name="Kellner H."/>
            <person name="Castanera R."/>
            <person name="Alfaro M."/>
            <person name="Ramirez L."/>
            <person name="Pisabarro A.G."/>
            <person name="Kuo A."/>
            <person name="Tritt A."/>
            <person name="Lipzen A."/>
            <person name="He G."/>
            <person name="Yan M."/>
            <person name="Ng V."/>
            <person name="Cullen D."/>
            <person name="Martin F."/>
            <person name="Rosso M.-N."/>
            <person name="Henrissat B."/>
            <person name="Hibbett D."/>
            <person name="Martinez A.T."/>
            <person name="Grigoriev I.V."/>
        </authorList>
    </citation>
    <scope>NUCLEOTIDE SEQUENCE</scope>
    <source>
        <strain evidence="2">AH 40177</strain>
    </source>
</reference>
<feature type="domain" description="DUF6699" evidence="1">
    <location>
        <begin position="1"/>
        <end position="95"/>
    </location>
</feature>
<dbReference type="Pfam" id="PF20415">
    <property type="entry name" value="DUF6699"/>
    <property type="match status" value="1"/>
</dbReference>
<evidence type="ECO:0000313" key="2">
    <source>
        <dbReference type="EMBL" id="KAF9075134.1"/>
    </source>
</evidence>
<dbReference type="OrthoDB" id="3265169at2759"/>
<organism evidence="2 3">
    <name type="scientific">Rhodocollybia butyracea</name>
    <dbReference type="NCBI Taxonomy" id="206335"/>
    <lineage>
        <taxon>Eukaryota</taxon>
        <taxon>Fungi</taxon>
        <taxon>Dikarya</taxon>
        <taxon>Basidiomycota</taxon>
        <taxon>Agaricomycotina</taxon>
        <taxon>Agaricomycetes</taxon>
        <taxon>Agaricomycetidae</taxon>
        <taxon>Agaricales</taxon>
        <taxon>Marasmiineae</taxon>
        <taxon>Omphalotaceae</taxon>
        <taxon>Rhodocollybia</taxon>
    </lineage>
</organism>
<keyword evidence="3" id="KW-1185">Reference proteome</keyword>
<proteinExistence type="predicted"/>
<protein>
    <recommendedName>
        <fullName evidence="1">DUF6699 domain-containing protein</fullName>
    </recommendedName>
</protein>
<evidence type="ECO:0000259" key="1">
    <source>
        <dbReference type="Pfam" id="PF20415"/>
    </source>
</evidence>
<dbReference type="Proteomes" id="UP000772434">
    <property type="component" value="Unassembled WGS sequence"/>
</dbReference>
<gene>
    <name evidence="2" type="ORF">BDP27DRAFT_1212985</name>
</gene>
<dbReference type="InterPro" id="IPR046522">
    <property type="entry name" value="DUF6699"/>
</dbReference>
<dbReference type="AlphaFoldDB" id="A0A9P5PYX3"/>
<accession>A0A9P5PYX3</accession>
<name>A0A9P5PYX3_9AGAR</name>
<comment type="caution">
    <text evidence="2">The sequence shown here is derived from an EMBL/GenBank/DDBJ whole genome shotgun (WGS) entry which is preliminary data.</text>
</comment>
<sequence>MQLYHPFLPWDIHIQASSTSGITIADILSQLYYQLQSSIVKTDYNNDVLSSDDKERLDSGYHRRNSDSGGQAGTVRKVDFLGLDFFFQGLARTREGWLIKTIRIPRPLIAS</sequence>